<keyword evidence="5" id="KW-0560">Oxidoreductase</keyword>
<evidence type="ECO:0000256" key="6">
    <source>
        <dbReference type="SAM" id="SignalP"/>
    </source>
</evidence>
<dbReference type="InterPro" id="IPR036318">
    <property type="entry name" value="FAD-bd_PCMH-like_sf"/>
</dbReference>
<accession>A0A8B2NGY4</accession>
<keyword evidence="9" id="KW-1185">Reference proteome</keyword>
<keyword evidence="6" id="KW-0732">Signal</keyword>
<name>A0A8B2NGY4_9HYPH</name>
<evidence type="ECO:0000256" key="2">
    <source>
        <dbReference type="ARBA" id="ARBA00005466"/>
    </source>
</evidence>
<dbReference type="InterPro" id="IPR016166">
    <property type="entry name" value="FAD-bd_PCMH"/>
</dbReference>
<dbReference type="EMBL" id="QHHQ01000007">
    <property type="protein sequence ID" value="RAH98391.1"/>
    <property type="molecule type" value="Genomic_DNA"/>
</dbReference>
<sequence>MDRRRFLALGAVALAAPRSAVAAPDAVPWERLAREVGSRLQPVEWPLGACAGGDTAACDALFENARNPFFLGDHPGLAQSFGWTDGWALQPSARVVVAETAGDVSAAVRFAADTGVRLVVKGGGHSYHGDSNAAGSLLVWTRRMDAVVLHDGFVPSGSAAAPQPAVSVGAGAMWGEVYRRVSVEGGRYVQGGGCLTVGVAGLVLSGGFGSFSPRFGLAAANLLEAEVVTADGAVRTVSAAQEPDLFFALKGGGGGFAVVTRVTLRTHPLPRAFGLVAMEVEAASEGDYRTLVRDFLVHYRMNLSNPAWGEQAIFRPDNRLRISMLFSDIDEDEARAVWEPFFARVRRDGGLHLGSEPVVVALPGRSFWDPEVLSAMPGVVLRDTQPGAPPDRIYWAGNAVEAGKVTHGFGSVWLRSDLLADPDALAGALVAASRHWPVSLHFNKGLAFSGDPVRTAALDTAMNPEVTRAFALAISGAEGPPAYPGVAGHAPDAARGRSEGRRVAAAIGALRAATGATGSYSAESDYVLADWASAYWGENAGRLRAIKRARDPRGLFVQHHGPVG</sequence>
<dbReference type="PROSITE" id="PS51387">
    <property type="entry name" value="FAD_PCMH"/>
    <property type="match status" value="1"/>
</dbReference>
<comment type="caution">
    <text evidence="8">The sequence shown here is derived from an EMBL/GenBank/DDBJ whole genome shotgun (WGS) entry which is preliminary data.</text>
</comment>
<evidence type="ECO:0000256" key="5">
    <source>
        <dbReference type="ARBA" id="ARBA00023002"/>
    </source>
</evidence>
<gene>
    <name evidence="8" type="ORF">DLJ53_27230</name>
</gene>
<evidence type="ECO:0000256" key="1">
    <source>
        <dbReference type="ARBA" id="ARBA00001974"/>
    </source>
</evidence>
<dbReference type="RefSeq" id="WP_111351263.1">
    <property type="nucleotide sequence ID" value="NZ_QHHQ01000007.1"/>
</dbReference>
<organism evidence="8 9">
    <name type="scientific">Acuticoccus sediminis</name>
    <dbReference type="NCBI Taxonomy" id="2184697"/>
    <lineage>
        <taxon>Bacteria</taxon>
        <taxon>Pseudomonadati</taxon>
        <taxon>Pseudomonadota</taxon>
        <taxon>Alphaproteobacteria</taxon>
        <taxon>Hyphomicrobiales</taxon>
        <taxon>Amorphaceae</taxon>
        <taxon>Acuticoccus</taxon>
    </lineage>
</organism>
<dbReference type="PANTHER" id="PTHR42973:SF39">
    <property type="entry name" value="FAD-BINDING PCMH-TYPE DOMAIN-CONTAINING PROTEIN"/>
    <property type="match status" value="1"/>
</dbReference>
<feature type="signal peptide" evidence="6">
    <location>
        <begin position="1"/>
        <end position="22"/>
    </location>
</feature>
<dbReference type="PANTHER" id="PTHR42973">
    <property type="entry name" value="BINDING OXIDOREDUCTASE, PUTATIVE (AFU_ORTHOLOGUE AFUA_1G17690)-RELATED"/>
    <property type="match status" value="1"/>
</dbReference>
<feature type="chain" id="PRO_5032975245" evidence="6">
    <location>
        <begin position="23"/>
        <end position="564"/>
    </location>
</feature>
<comment type="cofactor">
    <cofactor evidence="1">
        <name>FAD</name>
        <dbReference type="ChEBI" id="CHEBI:57692"/>
    </cofactor>
</comment>
<proteinExistence type="inferred from homology"/>
<dbReference type="Pfam" id="PF01565">
    <property type="entry name" value="FAD_binding_4"/>
    <property type="match status" value="1"/>
</dbReference>
<dbReference type="GO" id="GO:0016491">
    <property type="term" value="F:oxidoreductase activity"/>
    <property type="evidence" value="ECO:0007669"/>
    <property type="project" value="UniProtKB-KW"/>
</dbReference>
<dbReference type="SUPFAM" id="SSF56176">
    <property type="entry name" value="FAD-binding/transporter-associated domain-like"/>
    <property type="match status" value="1"/>
</dbReference>
<reference evidence="8 9" key="1">
    <citation type="submission" date="2018-05" db="EMBL/GenBank/DDBJ databases">
        <title>Acuticoccus sediminis sp. nov., isolated from deep-sea sediment of Indian Ocean.</title>
        <authorList>
            <person name="Liu X."/>
            <person name="Lai Q."/>
            <person name="Du Y."/>
            <person name="Sun F."/>
            <person name="Zhang X."/>
            <person name="Wang S."/>
            <person name="Shao Z."/>
        </authorList>
    </citation>
    <scope>NUCLEOTIDE SEQUENCE [LARGE SCALE GENOMIC DNA]</scope>
    <source>
        <strain evidence="8 9">PTG4-2</strain>
    </source>
</reference>
<protein>
    <submittedName>
        <fullName evidence="8">FAD-linked oxidoreductase</fullName>
    </submittedName>
</protein>
<keyword evidence="4" id="KW-0274">FAD</keyword>
<dbReference type="InterPro" id="IPR050416">
    <property type="entry name" value="FAD-linked_Oxidoreductase"/>
</dbReference>
<dbReference type="Gene3D" id="3.30.465.10">
    <property type="match status" value="1"/>
</dbReference>
<dbReference type="InterPro" id="IPR012951">
    <property type="entry name" value="BBE"/>
</dbReference>
<evidence type="ECO:0000313" key="9">
    <source>
        <dbReference type="Proteomes" id="UP000249590"/>
    </source>
</evidence>
<comment type="similarity">
    <text evidence="2">Belongs to the oxygen-dependent FAD-linked oxidoreductase family.</text>
</comment>
<dbReference type="InterPro" id="IPR016169">
    <property type="entry name" value="FAD-bd_PCMH_sub2"/>
</dbReference>
<evidence type="ECO:0000313" key="8">
    <source>
        <dbReference type="EMBL" id="RAH98391.1"/>
    </source>
</evidence>
<dbReference type="AlphaFoldDB" id="A0A8B2NGY4"/>
<feature type="domain" description="FAD-binding PCMH-type" evidence="7">
    <location>
        <begin position="88"/>
        <end position="269"/>
    </location>
</feature>
<evidence type="ECO:0000256" key="3">
    <source>
        <dbReference type="ARBA" id="ARBA00022630"/>
    </source>
</evidence>
<dbReference type="Pfam" id="PF08031">
    <property type="entry name" value="BBE"/>
    <property type="match status" value="1"/>
</dbReference>
<keyword evidence="3" id="KW-0285">Flavoprotein</keyword>
<evidence type="ECO:0000259" key="7">
    <source>
        <dbReference type="PROSITE" id="PS51387"/>
    </source>
</evidence>
<dbReference type="GO" id="GO:0071949">
    <property type="term" value="F:FAD binding"/>
    <property type="evidence" value="ECO:0007669"/>
    <property type="project" value="InterPro"/>
</dbReference>
<dbReference type="InterPro" id="IPR006094">
    <property type="entry name" value="Oxid_FAD_bind_N"/>
</dbReference>
<evidence type="ECO:0000256" key="4">
    <source>
        <dbReference type="ARBA" id="ARBA00022827"/>
    </source>
</evidence>
<dbReference type="Proteomes" id="UP000249590">
    <property type="component" value="Unassembled WGS sequence"/>
</dbReference>
<dbReference type="OrthoDB" id="9775082at2"/>